<dbReference type="RefSeq" id="WP_014356055.1">
    <property type="nucleotide sequence ID" value="NC_016894.1"/>
</dbReference>
<dbReference type="InterPro" id="IPR036890">
    <property type="entry name" value="HATPase_C_sf"/>
</dbReference>
<proteinExistence type="predicted"/>
<feature type="domain" description="Sensor histidine kinase NatK-like C-terminal" evidence="2">
    <location>
        <begin position="331"/>
        <end position="436"/>
    </location>
</feature>
<dbReference type="Proteomes" id="UP000007177">
    <property type="component" value="Chromosome"/>
</dbReference>
<feature type="transmembrane region" description="Helical" evidence="1">
    <location>
        <begin position="6"/>
        <end position="27"/>
    </location>
</feature>
<protein>
    <recommendedName>
        <fullName evidence="2">Sensor histidine kinase NatK-like C-terminal domain-containing protein</fullName>
    </recommendedName>
</protein>
<evidence type="ECO:0000313" key="3">
    <source>
        <dbReference type="EMBL" id="AFA48452.1"/>
    </source>
</evidence>
<accession>H6LHB4</accession>
<dbReference type="GO" id="GO:0042802">
    <property type="term" value="F:identical protein binding"/>
    <property type="evidence" value="ECO:0007669"/>
    <property type="project" value="TreeGrafter"/>
</dbReference>
<dbReference type="KEGG" id="awo:Awo_c16700"/>
<reference evidence="3 4" key="2">
    <citation type="journal article" date="2012" name="PLoS ONE">
        <title>An ancient pathway combining carbon dioxide fixation with the generation and utilization of a sodium ion gradient for ATP synthesis.</title>
        <authorList>
            <person name="Poehlein A."/>
            <person name="Schmidt S."/>
            <person name="Kaster A.K."/>
            <person name="Goenrich M."/>
            <person name="Vollmers J."/>
            <person name="Thurmer A."/>
            <person name="Bertsch J."/>
            <person name="Schuchmann K."/>
            <person name="Voigt B."/>
            <person name="Hecker M."/>
            <person name="Daniel R."/>
            <person name="Thauer R.K."/>
            <person name="Gottschalk G."/>
            <person name="Muller V."/>
        </authorList>
    </citation>
    <scope>NUCLEOTIDE SEQUENCE [LARGE SCALE GENOMIC DNA]</scope>
    <source>
        <strain evidence="4">ATCC 29683 / DSM 1030 / JCM 2381 / KCTC 1655 / WB1</strain>
    </source>
</reference>
<dbReference type="eggNOG" id="COG3290">
    <property type="taxonomic scope" value="Bacteria"/>
</dbReference>
<evidence type="ECO:0000256" key="1">
    <source>
        <dbReference type="SAM" id="Phobius"/>
    </source>
</evidence>
<sequence length="451" mass="51944">MNDLNDYIMFVSIISNVSAIAICYYFLNGILDKKVMPKILKYAILICLAFLFIGILLIYRQSIIFVFVSALVFSLISLIFFQGHIAVRLFFGLLFLIFGIFCEFIAGVILSVVFSFPLIELQHYTAYYAAVVVFSKILLLMIVYFLFVITKRGAIPSVRFIWILVSSIPISSLIVSLNLYVMVTRIEGSACIGIMTALTLIYINIVFFAILKVMKIESEKTVQYKNENIQLEFQQQHYHDLLETNHEVRAIWHDMNNHLITLQYLIDKCAYDEINSYLDQLLKNVHETDKHNISGNYVVDAILGNKIKVAEQNDIKFIHSISMPEVIEIDNVDFSILLGNIIDNAIEGCLRAKPECEKIIKLNLRFHKEVLLIYVENTCDIDTITEIDHSYISSKKKNTNKRGYGITNINYVLDKYEGNIVNQIEKNRFISTILIPFVKETEQKTMKIDKI</sequence>
<gene>
    <name evidence="3" type="ordered locus">Awo_c16700</name>
</gene>
<dbReference type="PANTHER" id="PTHR40448:SF1">
    <property type="entry name" value="TWO-COMPONENT SENSOR HISTIDINE KINASE"/>
    <property type="match status" value="1"/>
</dbReference>
<feature type="transmembrane region" description="Helical" evidence="1">
    <location>
        <begin position="93"/>
        <end position="119"/>
    </location>
</feature>
<feature type="transmembrane region" description="Helical" evidence="1">
    <location>
        <begin position="192"/>
        <end position="211"/>
    </location>
</feature>
<feature type="transmembrane region" description="Helical" evidence="1">
    <location>
        <begin position="39"/>
        <end position="57"/>
    </location>
</feature>
<dbReference type="HOGENOM" id="CLU_020211_13_2_9"/>
<keyword evidence="1" id="KW-1133">Transmembrane helix</keyword>
<dbReference type="OrthoDB" id="1776661at2"/>
<dbReference type="STRING" id="931626.Awo_c16700"/>
<dbReference type="EMBL" id="CP002987">
    <property type="protein sequence ID" value="AFA48452.1"/>
    <property type="molecule type" value="Genomic_DNA"/>
</dbReference>
<dbReference type="InterPro" id="IPR032834">
    <property type="entry name" value="NatK-like_C"/>
</dbReference>
<dbReference type="CDD" id="cd16935">
    <property type="entry name" value="HATPase_AgrC-ComD-like"/>
    <property type="match status" value="1"/>
</dbReference>
<feature type="transmembrane region" description="Helical" evidence="1">
    <location>
        <begin position="63"/>
        <end position="81"/>
    </location>
</feature>
<name>H6LHB4_ACEWD</name>
<evidence type="ECO:0000313" key="4">
    <source>
        <dbReference type="Proteomes" id="UP000007177"/>
    </source>
</evidence>
<evidence type="ECO:0000259" key="2">
    <source>
        <dbReference type="Pfam" id="PF14501"/>
    </source>
</evidence>
<dbReference type="PANTHER" id="PTHR40448">
    <property type="entry name" value="TWO-COMPONENT SENSOR HISTIDINE KINASE"/>
    <property type="match status" value="1"/>
</dbReference>
<keyword evidence="4" id="KW-1185">Reference proteome</keyword>
<dbReference type="AlphaFoldDB" id="H6LHB4"/>
<organism evidence="3 4">
    <name type="scientific">Acetobacterium woodii (strain ATCC 29683 / DSM 1030 / JCM 2381 / KCTC 1655 / WB1)</name>
    <dbReference type="NCBI Taxonomy" id="931626"/>
    <lineage>
        <taxon>Bacteria</taxon>
        <taxon>Bacillati</taxon>
        <taxon>Bacillota</taxon>
        <taxon>Clostridia</taxon>
        <taxon>Eubacteriales</taxon>
        <taxon>Eubacteriaceae</taxon>
        <taxon>Acetobacterium</taxon>
    </lineage>
</organism>
<dbReference type="Pfam" id="PF14501">
    <property type="entry name" value="HATPase_c_5"/>
    <property type="match status" value="1"/>
</dbReference>
<keyword evidence="1" id="KW-0812">Transmembrane</keyword>
<dbReference type="SUPFAM" id="SSF55874">
    <property type="entry name" value="ATPase domain of HSP90 chaperone/DNA topoisomerase II/histidine kinase"/>
    <property type="match status" value="1"/>
</dbReference>
<feature type="transmembrane region" description="Helical" evidence="1">
    <location>
        <begin position="125"/>
        <end position="148"/>
    </location>
</feature>
<dbReference type="Gene3D" id="3.30.565.10">
    <property type="entry name" value="Histidine kinase-like ATPase, C-terminal domain"/>
    <property type="match status" value="1"/>
</dbReference>
<keyword evidence="1" id="KW-0472">Membrane</keyword>
<reference evidence="4" key="1">
    <citation type="submission" date="2011-07" db="EMBL/GenBank/DDBJ databases">
        <title>Complete genome sequence of Acetobacterium woodii.</title>
        <authorList>
            <person name="Poehlein A."/>
            <person name="Schmidt S."/>
            <person name="Kaster A.-K."/>
            <person name="Goenrich M."/>
            <person name="Vollmers J."/>
            <person name="Thuermer A."/>
            <person name="Gottschalk G."/>
            <person name="Thauer R.K."/>
            <person name="Daniel R."/>
            <person name="Mueller V."/>
        </authorList>
    </citation>
    <scope>NUCLEOTIDE SEQUENCE [LARGE SCALE GENOMIC DNA]</scope>
    <source>
        <strain evidence="4">ATCC 29683 / DSM 1030 / JCM 2381 / KCTC 1655 / WB1</strain>
    </source>
</reference>
<feature type="transmembrane region" description="Helical" evidence="1">
    <location>
        <begin position="160"/>
        <end position="180"/>
    </location>
</feature>